<evidence type="ECO:0000256" key="12">
    <source>
        <dbReference type="ARBA" id="ARBA00023033"/>
    </source>
</evidence>
<keyword evidence="9" id="KW-0862">Zinc</keyword>
<evidence type="ECO:0000256" key="2">
    <source>
        <dbReference type="ARBA" id="ARBA00004496"/>
    </source>
</evidence>
<comment type="similarity">
    <text evidence="3">Belongs to the Mical family.</text>
</comment>
<reference evidence="17 18" key="1">
    <citation type="submission" date="2024-07" db="EMBL/GenBank/DDBJ databases">
        <title>Chromosome-level genome assembly of the water stick insect Ranatra chinensis (Heteroptera: Nepidae).</title>
        <authorList>
            <person name="Liu X."/>
        </authorList>
    </citation>
    <scope>NUCLEOTIDE SEQUENCE [LARGE SCALE GENOMIC DNA]</scope>
    <source>
        <strain evidence="17">Cailab_2021Rc</strain>
        <tissue evidence="17">Muscle</tissue>
    </source>
</reference>
<dbReference type="Proteomes" id="UP001558652">
    <property type="component" value="Unassembled WGS sequence"/>
</dbReference>
<dbReference type="Gene3D" id="3.50.50.60">
    <property type="entry name" value="FAD/NAD(P)-binding domain"/>
    <property type="match status" value="1"/>
</dbReference>
<keyword evidence="18" id="KW-1185">Reference proteome</keyword>
<evidence type="ECO:0000256" key="11">
    <source>
        <dbReference type="ARBA" id="ARBA00023002"/>
    </source>
</evidence>
<dbReference type="InterPro" id="IPR057494">
    <property type="entry name" value="Rossman_Mical"/>
</dbReference>
<evidence type="ECO:0000256" key="15">
    <source>
        <dbReference type="ARBA" id="ARBA00049522"/>
    </source>
</evidence>
<accession>A0ABD0YI43</accession>
<protein>
    <recommendedName>
        <fullName evidence="4">F-actin monooxygenase</fullName>
        <ecNumber evidence="4">1.14.13.225</ecNumber>
    </recommendedName>
</protein>
<keyword evidence="13" id="KW-0440">LIM domain</keyword>
<keyword evidence="8" id="KW-0274">FAD</keyword>
<keyword evidence="5" id="KW-0963">Cytoplasm</keyword>
<feature type="domain" description="Calponin-homology (CH)" evidence="16">
    <location>
        <begin position="527"/>
        <end position="630"/>
    </location>
</feature>
<evidence type="ECO:0000313" key="17">
    <source>
        <dbReference type="EMBL" id="KAL1130961.1"/>
    </source>
</evidence>
<evidence type="ECO:0000256" key="13">
    <source>
        <dbReference type="ARBA" id="ARBA00023038"/>
    </source>
</evidence>
<dbReference type="PANTHER" id="PTHR23167">
    <property type="entry name" value="CALPONIN HOMOLOGY DOMAIN-CONTAINING PROTEIN DDB_G0272472-RELATED"/>
    <property type="match status" value="1"/>
</dbReference>
<dbReference type="InterPro" id="IPR050540">
    <property type="entry name" value="F-actin_Monoox_Mical"/>
</dbReference>
<evidence type="ECO:0000256" key="3">
    <source>
        <dbReference type="ARBA" id="ARBA00008223"/>
    </source>
</evidence>
<dbReference type="PRINTS" id="PR00420">
    <property type="entry name" value="RNGMNOXGNASE"/>
</dbReference>
<keyword evidence="10" id="KW-0521">NADP</keyword>
<dbReference type="Pfam" id="PF00307">
    <property type="entry name" value="CH"/>
    <property type="match status" value="1"/>
</dbReference>
<dbReference type="EMBL" id="JBFDAA010000007">
    <property type="protein sequence ID" value="KAL1130961.1"/>
    <property type="molecule type" value="Genomic_DNA"/>
</dbReference>
<comment type="cofactor">
    <cofactor evidence="1">
        <name>FAD</name>
        <dbReference type="ChEBI" id="CHEBI:57692"/>
    </cofactor>
</comment>
<dbReference type="SUPFAM" id="SSF47576">
    <property type="entry name" value="Calponin-homology domain, CH-domain"/>
    <property type="match status" value="1"/>
</dbReference>
<sequence>MERRGVVSPDSALAADVFDQFCSANTFKAVLGHYRHLSQLLHIQPTNFPHFYPKLKAKLRSWKAQALWNKFDKRASHKCYNRGKACPNTRVLVIGAGPCGLRSAIEAQLLGAKVVVVEKRDRISRNNVLHLWPFVIHDLRGLGAKKFFGRFCAGAIDHISIRQLQCILLKVALIFGVEIHEGVSFEDLLPPPEDQEKEKIGWRAVVVPSDHPVSQYEFDVLIGADGKRNTLDGFKRKEFRGKLAIAITANFINRHTEAEARVEEISGVAFIFNQKFFKDLYASTGIDLENIVYYKDDTHYFVMTAKKHSLIDKGVILNDFVETARLLAPENVDKTALMDYAREAADFSTGCRLPQLEFAVNHYGQPDVAMFDFTSMYAAENASRVVERKGHRLLVILVGDSLLEPFWPTGSGCARGFLSSLDACWAVRSWSMGNHPLQVLAERESIYRLLAQTTPENLQRDLQSYTLDPHSRYPNLNSQAVLPVQVRGLFNTDDPVAVEQFLKAPSQQQEMPKKRRMIKNHSFSDSQVHPDTLLHWLQKQVSLYDNVRIDDMTTSFKDGLALCAIIHRYRPHLIDFHALNKNDVAKNNQFAFDILEQELAIPPVMTGEEMAEGEVPDRLALISYLSQVYDAFRGEIPHIKLPKLVIDSEIKVPKIKVFFFIKFSHTVFMLTGRS</sequence>
<keyword evidence="11" id="KW-0560">Oxidoreductase</keyword>
<keyword evidence="14" id="KW-0009">Actin-binding</keyword>
<evidence type="ECO:0000256" key="14">
    <source>
        <dbReference type="ARBA" id="ARBA00023203"/>
    </source>
</evidence>
<comment type="caution">
    <text evidence="17">The sequence shown here is derived from an EMBL/GenBank/DDBJ whole genome shotgun (WGS) entry which is preliminary data.</text>
</comment>
<evidence type="ECO:0000256" key="10">
    <source>
        <dbReference type="ARBA" id="ARBA00022857"/>
    </source>
</evidence>
<evidence type="ECO:0000256" key="8">
    <source>
        <dbReference type="ARBA" id="ARBA00022827"/>
    </source>
</evidence>
<keyword evidence="6" id="KW-0285">Flavoprotein</keyword>
<evidence type="ECO:0000256" key="6">
    <source>
        <dbReference type="ARBA" id="ARBA00022630"/>
    </source>
</evidence>
<evidence type="ECO:0000256" key="7">
    <source>
        <dbReference type="ARBA" id="ARBA00022723"/>
    </source>
</evidence>
<dbReference type="AlphaFoldDB" id="A0ABD0YI43"/>
<evidence type="ECO:0000256" key="1">
    <source>
        <dbReference type="ARBA" id="ARBA00001974"/>
    </source>
</evidence>
<comment type="subcellular location">
    <subcellularLocation>
        <location evidence="2">Cytoplasm</location>
    </subcellularLocation>
</comment>
<dbReference type="EC" id="1.14.13.225" evidence="4"/>
<evidence type="ECO:0000259" key="16">
    <source>
        <dbReference type="PROSITE" id="PS50021"/>
    </source>
</evidence>
<dbReference type="GO" id="GO:0120501">
    <property type="term" value="F:F-actin monooxygenase activity"/>
    <property type="evidence" value="ECO:0007669"/>
    <property type="project" value="UniProtKB-EC"/>
</dbReference>
<comment type="catalytic activity">
    <reaction evidence="15">
        <text>L-methionyl-[F-actin] + NADPH + O2 + H(+) = L-methionyl-(R)-S-oxide-[F-actin] + NADP(+) + H2O</text>
        <dbReference type="Rhea" id="RHEA:51308"/>
        <dbReference type="Rhea" id="RHEA-COMP:12953"/>
        <dbReference type="Rhea" id="RHEA-COMP:12956"/>
        <dbReference type="ChEBI" id="CHEBI:15377"/>
        <dbReference type="ChEBI" id="CHEBI:15378"/>
        <dbReference type="ChEBI" id="CHEBI:15379"/>
        <dbReference type="ChEBI" id="CHEBI:16044"/>
        <dbReference type="ChEBI" id="CHEBI:45764"/>
        <dbReference type="ChEBI" id="CHEBI:57783"/>
        <dbReference type="ChEBI" id="CHEBI:58349"/>
        <dbReference type="EC" id="1.14.13.225"/>
    </reaction>
</comment>
<dbReference type="InterPro" id="IPR036188">
    <property type="entry name" value="FAD/NAD-bd_sf"/>
</dbReference>
<evidence type="ECO:0000313" key="18">
    <source>
        <dbReference type="Proteomes" id="UP001558652"/>
    </source>
</evidence>
<dbReference type="PANTHER" id="PTHR23167:SF54">
    <property type="entry name" value="[F-ACTIN]-MONOOXYGENASE MICAL"/>
    <property type="match status" value="1"/>
</dbReference>
<dbReference type="Pfam" id="PF00890">
    <property type="entry name" value="FAD_binding_2"/>
    <property type="match status" value="1"/>
</dbReference>
<dbReference type="GO" id="GO:0005737">
    <property type="term" value="C:cytoplasm"/>
    <property type="evidence" value="ECO:0007669"/>
    <property type="project" value="UniProtKB-SubCell"/>
</dbReference>
<keyword evidence="7" id="KW-0479">Metal-binding</keyword>
<dbReference type="GO" id="GO:0046872">
    <property type="term" value="F:metal ion binding"/>
    <property type="evidence" value="ECO:0007669"/>
    <property type="project" value="UniProtKB-KW"/>
</dbReference>
<dbReference type="PROSITE" id="PS50021">
    <property type="entry name" value="CH"/>
    <property type="match status" value="1"/>
</dbReference>
<dbReference type="Pfam" id="PF25413">
    <property type="entry name" value="Rossman_Mical"/>
    <property type="match status" value="1"/>
</dbReference>
<name>A0ABD0YI43_9HEMI</name>
<organism evidence="17 18">
    <name type="scientific">Ranatra chinensis</name>
    <dbReference type="NCBI Taxonomy" id="642074"/>
    <lineage>
        <taxon>Eukaryota</taxon>
        <taxon>Metazoa</taxon>
        <taxon>Ecdysozoa</taxon>
        <taxon>Arthropoda</taxon>
        <taxon>Hexapoda</taxon>
        <taxon>Insecta</taxon>
        <taxon>Pterygota</taxon>
        <taxon>Neoptera</taxon>
        <taxon>Paraneoptera</taxon>
        <taxon>Hemiptera</taxon>
        <taxon>Heteroptera</taxon>
        <taxon>Panheteroptera</taxon>
        <taxon>Nepomorpha</taxon>
        <taxon>Nepidae</taxon>
        <taxon>Ranatrinae</taxon>
        <taxon>Ranatra</taxon>
    </lineage>
</organism>
<dbReference type="GO" id="GO:0003779">
    <property type="term" value="F:actin binding"/>
    <property type="evidence" value="ECO:0007669"/>
    <property type="project" value="UniProtKB-KW"/>
</dbReference>
<dbReference type="SMART" id="SM00033">
    <property type="entry name" value="CH"/>
    <property type="match status" value="1"/>
</dbReference>
<dbReference type="CDD" id="cd22198">
    <property type="entry name" value="CH_MICAL_EHBP-like"/>
    <property type="match status" value="1"/>
</dbReference>
<dbReference type="InterPro" id="IPR003953">
    <property type="entry name" value="FAD-dep_OxRdtase_2_FAD-bd"/>
</dbReference>
<dbReference type="FunFam" id="3.50.50.60:FF:000004">
    <property type="entry name" value="protein-methionine sulfoxide oxidase MICAL2 isoform X1"/>
    <property type="match status" value="1"/>
</dbReference>
<evidence type="ECO:0000256" key="4">
    <source>
        <dbReference type="ARBA" id="ARBA00012709"/>
    </source>
</evidence>
<evidence type="ECO:0000256" key="9">
    <source>
        <dbReference type="ARBA" id="ARBA00022833"/>
    </source>
</evidence>
<keyword evidence="12" id="KW-0503">Monooxygenase</keyword>
<evidence type="ECO:0000256" key="5">
    <source>
        <dbReference type="ARBA" id="ARBA00022490"/>
    </source>
</evidence>
<dbReference type="InterPro" id="IPR036872">
    <property type="entry name" value="CH_dom_sf"/>
</dbReference>
<dbReference type="Gene3D" id="1.10.418.10">
    <property type="entry name" value="Calponin-like domain"/>
    <property type="match status" value="1"/>
</dbReference>
<dbReference type="SUPFAM" id="SSF51905">
    <property type="entry name" value="FAD/NAD(P)-binding domain"/>
    <property type="match status" value="1"/>
</dbReference>
<proteinExistence type="inferred from homology"/>
<dbReference type="InterPro" id="IPR001715">
    <property type="entry name" value="CH_dom"/>
</dbReference>
<gene>
    <name evidence="17" type="ORF">AAG570_012202</name>
</gene>